<evidence type="ECO:0000259" key="4">
    <source>
        <dbReference type="PROSITE" id="PS51266"/>
    </source>
</evidence>
<comment type="caution">
    <text evidence="5">The sequence shown here is derived from an EMBL/GenBank/DDBJ whole genome shotgun (WGS) entry which is preliminary data.</text>
</comment>
<dbReference type="InterPro" id="IPR008913">
    <property type="entry name" value="Znf_CHY"/>
</dbReference>
<keyword evidence="3" id="KW-0862">Zinc</keyword>
<dbReference type="InterPro" id="IPR016694">
    <property type="entry name" value="UCP017292"/>
</dbReference>
<protein>
    <recommendedName>
        <fullName evidence="4">CHY-type domain-containing protein</fullName>
    </recommendedName>
</protein>
<dbReference type="GO" id="GO:0008270">
    <property type="term" value="F:zinc ion binding"/>
    <property type="evidence" value="ECO:0007669"/>
    <property type="project" value="UniProtKB-KW"/>
</dbReference>
<gene>
    <name evidence="5" type="ORF">DQ226_04420</name>
</gene>
<dbReference type="PANTHER" id="PTHR28082:SF1">
    <property type="entry name" value="HELPER OF TIM PROTEIN 13"/>
    <property type="match status" value="1"/>
</dbReference>
<dbReference type="RefSeq" id="WP_083249540.1">
    <property type="nucleotide sequence ID" value="NZ_JBFBKX010000002.1"/>
</dbReference>
<dbReference type="PIRSF" id="PIRSF017292">
    <property type="entry name" value="UCP017292_Znf_CHY"/>
    <property type="match status" value="1"/>
</dbReference>
<dbReference type="AlphaFoldDB" id="A0A365PCE3"/>
<evidence type="ECO:0000256" key="3">
    <source>
        <dbReference type="ARBA" id="ARBA00022833"/>
    </source>
</evidence>
<dbReference type="InterPro" id="IPR052604">
    <property type="entry name" value="Mito_Tim_assembly_helper"/>
</dbReference>
<evidence type="ECO:0000256" key="2">
    <source>
        <dbReference type="ARBA" id="ARBA00022771"/>
    </source>
</evidence>
<evidence type="ECO:0000256" key="1">
    <source>
        <dbReference type="ARBA" id="ARBA00022723"/>
    </source>
</evidence>
<sequence>MTSADRDADDGRDAARPAAVTVLGATVDDQTRCVHYHGPLDVIAIRFHCCGEFYPCFRCHADATDHALSVWPRDEFDTDALLCGACWSTLTIAEYQATDACPACGTAFNPGCSLHYPLYFES</sequence>
<evidence type="ECO:0000313" key="6">
    <source>
        <dbReference type="Proteomes" id="UP000252187"/>
    </source>
</evidence>
<keyword evidence="2" id="KW-0863">Zinc-finger</keyword>
<feature type="domain" description="CHY-type" evidence="4">
    <location>
        <begin position="26"/>
        <end position="106"/>
    </location>
</feature>
<dbReference type="GO" id="GO:0045041">
    <property type="term" value="P:protein import into mitochondrial intermembrane space"/>
    <property type="evidence" value="ECO:0007669"/>
    <property type="project" value="TreeGrafter"/>
</dbReference>
<organism evidence="5 6">
    <name type="scientific">Dietzia maris</name>
    <dbReference type="NCBI Taxonomy" id="37915"/>
    <lineage>
        <taxon>Bacteria</taxon>
        <taxon>Bacillati</taxon>
        <taxon>Actinomycetota</taxon>
        <taxon>Actinomycetes</taxon>
        <taxon>Mycobacteriales</taxon>
        <taxon>Dietziaceae</taxon>
        <taxon>Dietzia</taxon>
    </lineage>
</organism>
<evidence type="ECO:0000313" key="5">
    <source>
        <dbReference type="EMBL" id="RBA38854.1"/>
    </source>
</evidence>
<accession>A0A365PCE3</accession>
<name>A0A365PCE3_9ACTN</name>
<dbReference type="Pfam" id="PF05495">
    <property type="entry name" value="zf-CHY"/>
    <property type="match status" value="1"/>
</dbReference>
<dbReference type="PANTHER" id="PTHR28082">
    <property type="entry name" value="ZINC FINGER PROTEIN"/>
    <property type="match status" value="1"/>
</dbReference>
<dbReference type="PROSITE" id="PS51266">
    <property type="entry name" value="ZF_CHY"/>
    <property type="match status" value="1"/>
</dbReference>
<dbReference type="SUPFAM" id="SSF161219">
    <property type="entry name" value="CHY zinc finger-like"/>
    <property type="match status" value="1"/>
</dbReference>
<dbReference type="EMBL" id="QNTT01000007">
    <property type="protein sequence ID" value="RBA38854.1"/>
    <property type="molecule type" value="Genomic_DNA"/>
</dbReference>
<dbReference type="Proteomes" id="UP000252187">
    <property type="component" value="Unassembled WGS sequence"/>
</dbReference>
<reference evidence="5 6" key="1">
    <citation type="submission" date="2018-06" db="EMBL/GenBank/DDBJ databases">
        <title>Whole genome sequencing of four bacterial strains from South Shetland trench revealing bio-synthetic gene clusters.</title>
        <authorList>
            <person name="Abdel-Mageed W.M."/>
            <person name="Lehri B."/>
            <person name="Jarmusch S.A."/>
            <person name="Miranda K."/>
            <person name="Goodfellow M."/>
            <person name="Jaspars M."/>
            <person name="Karlyshev A.V."/>
        </authorList>
    </citation>
    <scope>NUCLEOTIDE SEQUENCE [LARGE SCALE GENOMIC DNA]</scope>
    <source>
        <strain evidence="5 6">SST1</strain>
    </source>
</reference>
<keyword evidence="1" id="KW-0479">Metal-binding</keyword>
<dbReference type="InterPro" id="IPR037274">
    <property type="entry name" value="Znf_CHY_sf"/>
</dbReference>
<proteinExistence type="predicted"/>
<dbReference type="GeneID" id="36308425"/>